<dbReference type="InterPro" id="IPR007432">
    <property type="entry name" value="DUF480"/>
</dbReference>
<comment type="similarity">
    <text evidence="1">Belongs to the UPF0502 family.</text>
</comment>
<feature type="coiled-coil region" evidence="2">
    <location>
        <begin position="187"/>
        <end position="214"/>
    </location>
</feature>
<dbReference type="PANTHER" id="PTHR38768:SF1">
    <property type="entry name" value="UPF0502 PROTEIN YCEH"/>
    <property type="match status" value="1"/>
</dbReference>
<sequence length="217" mass="24711">MDMDLSLLQTRVIGCLIEKEKTTPDQYPLTLNSLTTACNQKSNRDPVMELSDTDVQEVLDELNSKHLIREEGSFGSRVPKYKHRFCNTEFSKLQLSEQELALVCTLFLRGPQTPGELRSRTNRLCSFSDVHETEAVLQKMSEREEFPLVVRMPREPGKRESRYAHLFSGEVEAADPSEYSTPAAASTRISSERIESLEQRIAELEKTVAMLEEKLAQ</sequence>
<reference evidence="3" key="1">
    <citation type="submission" date="2021-04" db="EMBL/GenBank/DDBJ databases">
        <title>Oceanospirillales bacteria with DddD are important DMSP degraders in coastal seawater.</title>
        <authorList>
            <person name="Liu J."/>
        </authorList>
    </citation>
    <scope>NUCLEOTIDE SEQUENCE</scope>
    <source>
        <strain evidence="3">GY6</strain>
    </source>
</reference>
<evidence type="ECO:0000313" key="4">
    <source>
        <dbReference type="Proteomes" id="UP001059950"/>
    </source>
</evidence>
<dbReference type="SUPFAM" id="SSF46785">
    <property type="entry name" value="Winged helix' DNA-binding domain"/>
    <property type="match status" value="2"/>
</dbReference>
<name>A0ABY5GRY9_9GAMM</name>
<dbReference type="Gene3D" id="1.10.10.10">
    <property type="entry name" value="Winged helix-like DNA-binding domain superfamily/Winged helix DNA-binding domain"/>
    <property type="match status" value="2"/>
</dbReference>
<proteinExistence type="inferred from homology"/>
<organism evidence="3 4">
    <name type="scientific">Amphritea atlantica</name>
    <dbReference type="NCBI Taxonomy" id="355243"/>
    <lineage>
        <taxon>Bacteria</taxon>
        <taxon>Pseudomonadati</taxon>
        <taxon>Pseudomonadota</taxon>
        <taxon>Gammaproteobacteria</taxon>
        <taxon>Oceanospirillales</taxon>
        <taxon>Oceanospirillaceae</taxon>
        <taxon>Amphritea</taxon>
    </lineage>
</organism>
<dbReference type="InterPro" id="IPR036388">
    <property type="entry name" value="WH-like_DNA-bd_sf"/>
</dbReference>
<dbReference type="Pfam" id="PF04337">
    <property type="entry name" value="DUF480"/>
    <property type="match status" value="1"/>
</dbReference>
<evidence type="ECO:0000256" key="2">
    <source>
        <dbReference type="SAM" id="Coils"/>
    </source>
</evidence>
<dbReference type="Proteomes" id="UP001059950">
    <property type="component" value="Chromosome"/>
</dbReference>
<dbReference type="PANTHER" id="PTHR38768">
    <property type="entry name" value="UPF0502 PROTEIN YCEH"/>
    <property type="match status" value="1"/>
</dbReference>
<gene>
    <name evidence="3" type="ORF">KDX31_12190</name>
</gene>
<keyword evidence="2" id="KW-0175">Coiled coil</keyword>
<dbReference type="HAMAP" id="MF_01584">
    <property type="entry name" value="UPF0502"/>
    <property type="match status" value="1"/>
</dbReference>
<evidence type="ECO:0000256" key="1">
    <source>
        <dbReference type="HAMAP-Rule" id="MF_01584"/>
    </source>
</evidence>
<protein>
    <submittedName>
        <fullName evidence="3">DUF480 domain-containing protein</fullName>
    </submittedName>
</protein>
<evidence type="ECO:0000313" key="3">
    <source>
        <dbReference type="EMBL" id="UTW02119.1"/>
    </source>
</evidence>
<dbReference type="InterPro" id="IPR036390">
    <property type="entry name" value="WH_DNA-bd_sf"/>
</dbReference>
<accession>A0ABY5GRY9</accession>
<keyword evidence="4" id="KW-1185">Reference proteome</keyword>
<dbReference type="EMBL" id="CP073344">
    <property type="protein sequence ID" value="UTW02119.1"/>
    <property type="molecule type" value="Genomic_DNA"/>
</dbReference>